<sequence>MEFSSDDNRQRQQDEITALQAIFGDSSVELDQTAGHSSYLLHVPLDCIEAQADIRFHLPATYPSDDPPIFEWIGAIDLKAKRGEQTPGYIYPTRQLALSASMHSNIEQELHRMWDEDMCRDVVVFSWVAWLDEYLSEHWPQPLDPIALPKEAEPKSTNNTGAPDAQAVNDIDFSKPLVVDSHVVISASSVPEIYTGAALEMKKSIFIAHVARVKSAEDVQNVHDALLQDRKIAQATHNILAYRIQLENGSISQDNDDDGETAAGKRLGHLLQLLEVVNVMVVVTRWYGGTHLGPDRFKLINNAARQALETGGFISNQPKTSATQSKQRASNSR</sequence>
<keyword evidence="2" id="KW-1185">Reference proteome</keyword>
<protein>
    <submittedName>
        <fullName evidence="1">Uncharacterized protein</fullName>
    </submittedName>
</protein>
<evidence type="ECO:0000313" key="2">
    <source>
        <dbReference type="Proteomes" id="UP001150581"/>
    </source>
</evidence>
<comment type="caution">
    <text evidence="1">The sequence shown here is derived from an EMBL/GenBank/DDBJ whole genome shotgun (WGS) entry which is preliminary data.</text>
</comment>
<reference evidence="1" key="1">
    <citation type="submission" date="2022-07" db="EMBL/GenBank/DDBJ databases">
        <title>Phylogenomic reconstructions and comparative analyses of Kickxellomycotina fungi.</title>
        <authorList>
            <person name="Reynolds N.K."/>
            <person name="Stajich J.E."/>
            <person name="Barry K."/>
            <person name="Grigoriev I.V."/>
            <person name="Crous P."/>
            <person name="Smith M.E."/>
        </authorList>
    </citation>
    <scope>NUCLEOTIDE SEQUENCE</scope>
    <source>
        <strain evidence="1">Benny 63K</strain>
    </source>
</reference>
<dbReference type="EMBL" id="JANBPG010000675">
    <property type="protein sequence ID" value="KAJ1894577.1"/>
    <property type="molecule type" value="Genomic_DNA"/>
</dbReference>
<name>A0ACC1IJ96_9FUNG</name>
<proteinExistence type="predicted"/>
<dbReference type="Proteomes" id="UP001150581">
    <property type="component" value="Unassembled WGS sequence"/>
</dbReference>
<evidence type="ECO:0000313" key="1">
    <source>
        <dbReference type="EMBL" id="KAJ1894577.1"/>
    </source>
</evidence>
<organism evidence="1 2">
    <name type="scientific">Kickxella alabastrina</name>
    <dbReference type="NCBI Taxonomy" id="61397"/>
    <lineage>
        <taxon>Eukaryota</taxon>
        <taxon>Fungi</taxon>
        <taxon>Fungi incertae sedis</taxon>
        <taxon>Zoopagomycota</taxon>
        <taxon>Kickxellomycotina</taxon>
        <taxon>Kickxellomycetes</taxon>
        <taxon>Kickxellales</taxon>
        <taxon>Kickxellaceae</taxon>
        <taxon>Kickxella</taxon>
    </lineage>
</organism>
<gene>
    <name evidence="1" type="ORF">LPJ66_005107</name>
</gene>
<accession>A0ACC1IJ96</accession>